<protein>
    <submittedName>
        <fullName evidence="2">Uncharacterized protein</fullName>
    </submittedName>
</protein>
<dbReference type="InterPro" id="IPR013924">
    <property type="entry name" value="RNase_H2_suC"/>
</dbReference>
<sequence>MTTIFLDTPIDDFQENATCHFVPCKINYNGSCNVSDYFTPFIREQNNHLTCSVRGHPLKGQTIKLPDDYTGVVVKENKNLSMSDDKRDLKKSATFKEFTSWNWDIVPSSQDKLVKALQWIHLASVIHKPVTEYGDDKKEGSKSQVKRKFNQMDNS</sequence>
<accession>A0A8X6PP44</accession>
<evidence type="ECO:0000313" key="3">
    <source>
        <dbReference type="Proteomes" id="UP000887013"/>
    </source>
</evidence>
<dbReference type="GO" id="GO:0032299">
    <property type="term" value="C:ribonuclease H2 complex"/>
    <property type="evidence" value="ECO:0007669"/>
    <property type="project" value="InterPro"/>
</dbReference>
<feature type="region of interest" description="Disordered" evidence="1">
    <location>
        <begin position="133"/>
        <end position="155"/>
    </location>
</feature>
<dbReference type="Pfam" id="PF08615">
    <property type="entry name" value="RNase_H2_suC"/>
    <property type="match status" value="1"/>
</dbReference>
<dbReference type="AlphaFoldDB" id="A0A8X6PP44"/>
<keyword evidence="3" id="KW-1185">Reference proteome</keyword>
<dbReference type="PANTHER" id="PTHR47204">
    <property type="entry name" value="OS02G0168900 PROTEIN"/>
    <property type="match status" value="1"/>
</dbReference>
<dbReference type="Proteomes" id="UP000887013">
    <property type="component" value="Unassembled WGS sequence"/>
</dbReference>
<name>A0A8X6PP44_NEPPI</name>
<dbReference type="OrthoDB" id="6222486at2759"/>
<dbReference type="GO" id="GO:0006401">
    <property type="term" value="P:RNA catabolic process"/>
    <property type="evidence" value="ECO:0007669"/>
    <property type="project" value="InterPro"/>
</dbReference>
<proteinExistence type="predicted"/>
<evidence type="ECO:0000256" key="1">
    <source>
        <dbReference type="SAM" id="MobiDB-lite"/>
    </source>
</evidence>
<evidence type="ECO:0000313" key="2">
    <source>
        <dbReference type="EMBL" id="GFT78500.1"/>
    </source>
</evidence>
<dbReference type="CDD" id="cd09271">
    <property type="entry name" value="RNase_H2-C"/>
    <property type="match status" value="1"/>
</dbReference>
<gene>
    <name evidence="2" type="primary">AVEN_124549_1</name>
    <name evidence="2" type="ORF">NPIL_602411</name>
</gene>
<reference evidence="2" key="1">
    <citation type="submission" date="2020-08" db="EMBL/GenBank/DDBJ databases">
        <title>Multicomponent nature underlies the extraordinary mechanical properties of spider dragline silk.</title>
        <authorList>
            <person name="Kono N."/>
            <person name="Nakamura H."/>
            <person name="Mori M."/>
            <person name="Yoshida Y."/>
            <person name="Ohtoshi R."/>
            <person name="Malay A.D."/>
            <person name="Moran D.A.P."/>
            <person name="Tomita M."/>
            <person name="Numata K."/>
            <person name="Arakawa K."/>
        </authorList>
    </citation>
    <scope>NUCLEOTIDE SEQUENCE</scope>
</reference>
<organism evidence="2 3">
    <name type="scientific">Nephila pilipes</name>
    <name type="common">Giant wood spider</name>
    <name type="synonym">Nephila maculata</name>
    <dbReference type="NCBI Taxonomy" id="299642"/>
    <lineage>
        <taxon>Eukaryota</taxon>
        <taxon>Metazoa</taxon>
        <taxon>Ecdysozoa</taxon>
        <taxon>Arthropoda</taxon>
        <taxon>Chelicerata</taxon>
        <taxon>Arachnida</taxon>
        <taxon>Araneae</taxon>
        <taxon>Araneomorphae</taxon>
        <taxon>Entelegynae</taxon>
        <taxon>Araneoidea</taxon>
        <taxon>Nephilidae</taxon>
        <taxon>Nephila</taxon>
    </lineage>
</organism>
<dbReference type="PANTHER" id="PTHR47204:SF1">
    <property type="entry name" value="RIBONUCLEASE H2 SUBUNIT C"/>
    <property type="match status" value="1"/>
</dbReference>
<comment type="caution">
    <text evidence="2">The sequence shown here is derived from an EMBL/GenBank/DDBJ whole genome shotgun (WGS) entry which is preliminary data.</text>
</comment>
<dbReference type="Gene3D" id="2.40.128.680">
    <property type="match status" value="1"/>
</dbReference>
<dbReference type="EMBL" id="BMAW01118197">
    <property type="protein sequence ID" value="GFT78500.1"/>
    <property type="molecule type" value="Genomic_DNA"/>
</dbReference>